<dbReference type="PRINTS" id="PR00080">
    <property type="entry name" value="SDRFAMILY"/>
</dbReference>
<keyword evidence="2" id="KW-0560">Oxidoreductase</keyword>
<dbReference type="PROSITE" id="PS00061">
    <property type="entry name" value="ADH_SHORT"/>
    <property type="match status" value="1"/>
</dbReference>
<dbReference type="InterPro" id="IPR036291">
    <property type="entry name" value="NAD(P)-bd_dom_sf"/>
</dbReference>
<comment type="similarity">
    <text evidence="1">Belongs to the short-chain dehydrogenases/reductases (SDR) family.</text>
</comment>
<dbReference type="SUPFAM" id="SSF51735">
    <property type="entry name" value="NAD(P)-binding Rossmann-fold domains"/>
    <property type="match status" value="1"/>
</dbReference>
<name>A0A3B0YFF6_9ZZZZ</name>
<dbReference type="EMBL" id="UOFL01000083">
    <property type="protein sequence ID" value="VAW75480.1"/>
    <property type="molecule type" value="Genomic_DNA"/>
</dbReference>
<gene>
    <name evidence="3" type="ORF">MNBD_GAMMA12-913</name>
</gene>
<proteinExistence type="inferred from homology"/>
<dbReference type="FunFam" id="3.40.50.720:FF:000084">
    <property type="entry name" value="Short-chain dehydrogenase reductase"/>
    <property type="match status" value="1"/>
</dbReference>
<dbReference type="PANTHER" id="PTHR43639">
    <property type="entry name" value="OXIDOREDUCTASE, SHORT-CHAIN DEHYDROGENASE/REDUCTASE FAMILY (AFU_ORTHOLOGUE AFUA_5G02870)"/>
    <property type="match status" value="1"/>
</dbReference>
<dbReference type="PRINTS" id="PR00081">
    <property type="entry name" value="GDHRDH"/>
</dbReference>
<dbReference type="NCBIfam" id="NF006598">
    <property type="entry name" value="PRK09135.1"/>
    <property type="match status" value="1"/>
</dbReference>
<accession>A0A3B0YFF6</accession>
<dbReference type="GO" id="GO:0016491">
    <property type="term" value="F:oxidoreductase activity"/>
    <property type="evidence" value="ECO:0007669"/>
    <property type="project" value="UniProtKB-KW"/>
</dbReference>
<dbReference type="Pfam" id="PF13561">
    <property type="entry name" value="adh_short_C2"/>
    <property type="match status" value="1"/>
</dbReference>
<evidence type="ECO:0000256" key="1">
    <source>
        <dbReference type="ARBA" id="ARBA00006484"/>
    </source>
</evidence>
<dbReference type="AlphaFoldDB" id="A0A3B0YFF6"/>
<evidence type="ECO:0000256" key="2">
    <source>
        <dbReference type="ARBA" id="ARBA00023002"/>
    </source>
</evidence>
<reference evidence="3" key="1">
    <citation type="submission" date="2018-06" db="EMBL/GenBank/DDBJ databases">
        <authorList>
            <person name="Zhirakovskaya E."/>
        </authorList>
    </citation>
    <scope>NUCLEOTIDE SEQUENCE</scope>
</reference>
<organism evidence="3">
    <name type="scientific">hydrothermal vent metagenome</name>
    <dbReference type="NCBI Taxonomy" id="652676"/>
    <lineage>
        <taxon>unclassified sequences</taxon>
        <taxon>metagenomes</taxon>
        <taxon>ecological metagenomes</taxon>
    </lineage>
</organism>
<protein>
    <submittedName>
        <fullName evidence="3">FolM Alternative dihydrofolate reductase 1</fullName>
    </submittedName>
</protein>
<dbReference type="InterPro" id="IPR020904">
    <property type="entry name" value="Sc_DH/Rdtase_CS"/>
</dbReference>
<dbReference type="InterPro" id="IPR002347">
    <property type="entry name" value="SDR_fam"/>
</dbReference>
<dbReference type="PANTHER" id="PTHR43639:SF1">
    <property type="entry name" value="SHORT-CHAIN DEHYDROGENASE_REDUCTASE FAMILY PROTEIN"/>
    <property type="match status" value="1"/>
</dbReference>
<sequence length="255" mass="27970">MTTHSNSLKDKVFLVTGAARRVGSIIVRTLHANGANILLHFRSSKNDADHLKNELECQRKDSVSLIKADFDQPRAFEQVAKQALTWGRIDGLVNNASSFFPTPIGSINEENWDQLINPNLKIPLFLSQALAPELKKSNGCIVNIVDIHAERPLKNHAVYCAAKAGLVMLTKSLACDLGPEVRVNAVAPGAILWPERISDEDTLNDAAKQTIMSRTFLKRQGTPEDIASAVLYFMKDAHYVTGQILAVDGGRSQNS</sequence>
<dbReference type="Gene3D" id="3.40.50.720">
    <property type="entry name" value="NAD(P)-binding Rossmann-like Domain"/>
    <property type="match status" value="1"/>
</dbReference>
<evidence type="ECO:0000313" key="3">
    <source>
        <dbReference type="EMBL" id="VAW75480.1"/>
    </source>
</evidence>